<accession>A0A150Q3U9</accession>
<evidence type="ECO:0000313" key="3">
    <source>
        <dbReference type="Proteomes" id="UP000075260"/>
    </source>
</evidence>
<dbReference type="SUPFAM" id="SSF53448">
    <property type="entry name" value="Nucleotide-diphospho-sugar transferases"/>
    <property type="match status" value="1"/>
</dbReference>
<dbReference type="Proteomes" id="UP000075260">
    <property type="component" value="Unassembled WGS sequence"/>
</dbReference>
<evidence type="ECO:0000259" key="1">
    <source>
        <dbReference type="Pfam" id="PF12804"/>
    </source>
</evidence>
<evidence type="ECO:0000313" key="2">
    <source>
        <dbReference type="EMBL" id="KYF62685.1"/>
    </source>
</evidence>
<dbReference type="GO" id="GO:0016779">
    <property type="term" value="F:nucleotidyltransferase activity"/>
    <property type="evidence" value="ECO:0007669"/>
    <property type="project" value="UniProtKB-ARBA"/>
</dbReference>
<protein>
    <recommendedName>
        <fullName evidence="1">MobA-like NTP transferase domain-containing protein</fullName>
    </recommendedName>
</protein>
<reference evidence="2 3" key="1">
    <citation type="submission" date="2014-02" db="EMBL/GenBank/DDBJ databases">
        <title>The small core and large imbalanced accessory genome model reveals a collaborative survival strategy of Sorangium cellulosum strains in nature.</title>
        <authorList>
            <person name="Han K."/>
            <person name="Peng R."/>
            <person name="Blom J."/>
            <person name="Li Y.-Z."/>
        </authorList>
    </citation>
    <scope>NUCLEOTIDE SEQUENCE [LARGE SCALE GENOMIC DNA]</scope>
    <source>
        <strain evidence="2 3">So0008-312</strain>
    </source>
</reference>
<dbReference type="OrthoDB" id="285216at2"/>
<dbReference type="Gene3D" id="3.90.550.10">
    <property type="entry name" value="Spore Coat Polysaccharide Biosynthesis Protein SpsA, Chain A"/>
    <property type="match status" value="1"/>
</dbReference>
<dbReference type="AlphaFoldDB" id="A0A150Q3U9"/>
<gene>
    <name evidence="2" type="ORF">BE15_37825</name>
</gene>
<feature type="domain" description="MobA-like NTP transferase" evidence="1">
    <location>
        <begin position="7"/>
        <end position="167"/>
    </location>
</feature>
<comment type="caution">
    <text evidence="2">The sequence shown here is derived from an EMBL/GenBank/DDBJ whole genome shotgun (WGS) entry which is preliminary data.</text>
</comment>
<dbReference type="EMBL" id="JEMA01001075">
    <property type="protein sequence ID" value="KYF62685.1"/>
    <property type="molecule type" value="Genomic_DNA"/>
</dbReference>
<dbReference type="InterPro" id="IPR025877">
    <property type="entry name" value="MobA-like_NTP_Trfase"/>
</dbReference>
<dbReference type="Pfam" id="PF12804">
    <property type="entry name" value="NTP_transf_3"/>
    <property type="match status" value="1"/>
</dbReference>
<proteinExistence type="predicted"/>
<organism evidence="2 3">
    <name type="scientific">Sorangium cellulosum</name>
    <name type="common">Polyangium cellulosum</name>
    <dbReference type="NCBI Taxonomy" id="56"/>
    <lineage>
        <taxon>Bacteria</taxon>
        <taxon>Pseudomonadati</taxon>
        <taxon>Myxococcota</taxon>
        <taxon>Polyangia</taxon>
        <taxon>Polyangiales</taxon>
        <taxon>Polyangiaceae</taxon>
        <taxon>Sorangium</taxon>
    </lineage>
</organism>
<dbReference type="PANTHER" id="PTHR43777">
    <property type="entry name" value="MOLYBDENUM COFACTOR CYTIDYLYLTRANSFERASE"/>
    <property type="match status" value="1"/>
</dbReference>
<dbReference type="RefSeq" id="WP_061612523.1">
    <property type="nucleotide sequence ID" value="NZ_CP162579.1"/>
</dbReference>
<name>A0A150Q3U9_SORCE</name>
<dbReference type="InterPro" id="IPR029044">
    <property type="entry name" value="Nucleotide-diphossugar_trans"/>
</dbReference>
<sequence length="214" mass="22144">MKSVITIVLAAGAGKRLGGPKALLAWPPATKGGVERPLALAHAEARLAAESARVLVVVRSSVFHALLAHVRPGVDLVAWTARDDLGPAGSLAVAAPRIGDADAVIVTPVDVPPASAATVARLLARLEAGATSASPAPPLAVRPRHLGRGGHPVVLRAEALQRYLEADPPPLRDHLRALGDRCVDEEVDDPGVLHDLNVPVDVIRVLGGPPRFLA</sequence>
<dbReference type="PANTHER" id="PTHR43777:SF1">
    <property type="entry name" value="MOLYBDENUM COFACTOR CYTIDYLYLTRANSFERASE"/>
    <property type="match status" value="1"/>
</dbReference>